<dbReference type="GO" id="GO:0016811">
    <property type="term" value="F:hydrolase activity, acting on carbon-nitrogen (but not peptide) bonds, in linear amides"/>
    <property type="evidence" value="ECO:0007669"/>
    <property type="project" value="InterPro"/>
</dbReference>
<reference evidence="7" key="1">
    <citation type="submission" date="2019-07" db="EMBL/GenBank/DDBJ databases">
        <authorList>
            <person name="De-Chao Zhang Q."/>
        </authorList>
    </citation>
    <scope>NUCLEOTIDE SEQUENCE</scope>
    <source>
        <strain evidence="7">TP-CH-4</strain>
    </source>
</reference>
<dbReference type="InterPro" id="IPR002692">
    <property type="entry name" value="S45"/>
</dbReference>
<keyword evidence="6" id="KW-0472">Membrane</keyword>
<dbReference type="Gene3D" id="1.10.439.10">
    <property type="entry name" value="Penicillin Amidohydrolase, domain 1"/>
    <property type="match status" value="1"/>
</dbReference>
<keyword evidence="3" id="KW-0865">Zymogen</keyword>
<feature type="active site" description="Nucleophile" evidence="4">
    <location>
        <position position="250"/>
    </location>
</feature>
<dbReference type="SUPFAM" id="SSF56235">
    <property type="entry name" value="N-terminal nucleophile aminohydrolases (Ntn hydrolases)"/>
    <property type="match status" value="1"/>
</dbReference>
<proteinExistence type="inferred from homology"/>
<gene>
    <name evidence="7" type="ORF">FK220_010760</name>
</gene>
<dbReference type="EMBL" id="VIKU02000003">
    <property type="protein sequence ID" value="NHF59822.1"/>
    <property type="molecule type" value="Genomic_DNA"/>
</dbReference>
<evidence type="ECO:0000256" key="2">
    <source>
        <dbReference type="ARBA" id="ARBA00022801"/>
    </source>
</evidence>
<keyword evidence="6" id="KW-1133">Transmembrane helix</keyword>
<comment type="cofactor">
    <cofactor evidence="5">
        <name>Ca(2+)</name>
        <dbReference type="ChEBI" id="CHEBI:29108"/>
    </cofactor>
    <text evidence="5">Binds 1 Ca(2+) ion per dimer.</text>
</comment>
<dbReference type="Pfam" id="PF01804">
    <property type="entry name" value="Penicil_amidase"/>
    <property type="match status" value="1"/>
</dbReference>
<dbReference type="Gene3D" id="2.30.120.10">
    <property type="match status" value="1"/>
</dbReference>
<evidence type="ECO:0000256" key="3">
    <source>
        <dbReference type="ARBA" id="ARBA00023145"/>
    </source>
</evidence>
<dbReference type="AlphaFoldDB" id="A0A967E5V6"/>
<accession>A0A967E5V6</accession>
<dbReference type="InterPro" id="IPR043147">
    <property type="entry name" value="Penicillin_amidase_A-knob"/>
</dbReference>
<keyword evidence="5" id="KW-0479">Metal-binding</keyword>
<dbReference type="InterPro" id="IPR029055">
    <property type="entry name" value="Ntn_hydrolases_N"/>
</dbReference>
<sequence length="799" mass="90753">MKRLKKIGLWLLALLTIVLVGIALFAYTLKPAYEGEKQLSGLAEKVDVYFDAYGIPHIYANNEMDAMRSLGYVHAQDRLWQMEVLRRIGRGGLSEVFGKDMLGTDKFFLALGIDDASKETVAQLDVNSTSVRLSQAYLDGINTFIEEGPTPIEFYLTGLDKEKFQLKDVYNIMGYMAFSFAMAHKTDPFLTNIKETLGEAYLKDLEIDVDPETVWIKNYENERADTIHSNLTASVMQSLKQLSIPLFEGSNSWVLGPEKTKAGKVIFANDPHIGFSQPAVWYEAHLNTPTYEKYGYHLGGVPFPLLGHDRRLAYGLTMFENDDVDFYFEENHPTDSTKYKLGNDWVSFEYVAKKIKVKDAEAVDFVYKKSVRGPVLNDIAVQVNGERPISMWWAYTNGENRVMDAVYGMSHARNIGEFEEALPMIHAPGLNVMYGDAEGNVAWWATGKLYHIPDSVQTKFVQNADTGFSVKREYLDFSKNPRAINPPWHYVYSANNQPDSIAGMLYPGYYLPENRARRIVALLRPKNNWELESVGEMITDGTSAVNPSVLTDLAKNIDIKQLSGKQVKLLDRMKAWKGDYGLKSVEATVYSRWIYFFLRLTFLDELGKDRFDQLLSTHLHKRLIAPMAANPGSIWWDDVTTEDKKESQKDIVQKALDEVLASLEKDFGPETDTWIWEKVHTVEHPHPIGQVELLRSFFNVGPFPVQGTREVINNMYFGYDGDGFYQVGSGPSTRRVIDFSDVENSMSILPTGQSGNPFSNHYRDQAEMFVKGDFRKMMMNATEIRDTAESLLVFKPVSD</sequence>
<protein>
    <submittedName>
        <fullName evidence="7">Penicillin acylase family protein</fullName>
    </submittedName>
</protein>
<keyword evidence="6" id="KW-0812">Transmembrane</keyword>
<dbReference type="Gene3D" id="1.10.1400.10">
    <property type="match status" value="1"/>
</dbReference>
<evidence type="ECO:0000256" key="4">
    <source>
        <dbReference type="PIRSR" id="PIRSR001227-1"/>
    </source>
</evidence>
<evidence type="ECO:0000313" key="8">
    <source>
        <dbReference type="Proteomes" id="UP000707206"/>
    </source>
</evidence>
<keyword evidence="2" id="KW-0378">Hydrolase</keyword>
<feature type="binding site" evidence="5">
    <location>
        <position position="322"/>
    </location>
    <ligand>
        <name>Ca(2+)</name>
        <dbReference type="ChEBI" id="CHEBI:29108"/>
    </ligand>
</feature>
<feature type="binding site" evidence="5">
    <location>
        <position position="325"/>
    </location>
    <ligand>
        <name>Ca(2+)</name>
        <dbReference type="ChEBI" id="CHEBI:29108"/>
    </ligand>
</feature>
<dbReference type="InterPro" id="IPR043146">
    <property type="entry name" value="Penicillin_amidase_N_B-knob"/>
</dbReference>
<dbReference type="GO" id="GO:0017000">
    <property type="term" value="P:antibiotic biosynthetic process"/>
    <property type="evidence" value="ECO:0007669"/>
    <property type="project" value="InterPro"/>
</dbReference>
<feature type="transmembrane region" description="Helical" evidence="6">
    <location>
        <begin position="7"/>
        <end position="29"/>
    </location>
</feature>
<name>A0A967E5V6_9FLAO</name>
<dbReference type="Proteomes" id="UP000707206">
    <property type="component" value="Unassembled WGS sequence"/>
</dbReference>
<keyword evidence="5" id="KW-0106">Calcium</keyword>
<evidence type="ECO:0000313" key="7">
    <source>
        <dbReference type="EMBL" id="NHF59822.1"/>
    </source>
</evidence>
<dbReference type="RefSeq" id="WP_152574336.1">
    <property type="nucleotide sequence ID" value="NZ_VIKU02000003.1"/>
</dbReference>
<dbReference type="InterPro" id="IPR023343">
    <property type="entry name" value="Penicillin_amidase_dom1"/>
</dbReference>
<evidence type="ECO:0000256" key="5">
    <source>
        <dbReference type="PIRSR" id="PIRSR001227-2"/>
    </source>
</evidence>
<dbReference type="CDD" id="cd03747">
    <property type="entry name" value="Ntn_PGA_like"/>
    <property type="match status" value="1"/>
</dbReference>
<comment type="caution">
    <text evidence="7">The sequence shown here is derived from an EMBL/GenBank/DDBJ whole genome shotgun (WGS) entry which is preliminary data.</text>
</comment>
<dbReference type="GO" id="GO:0046872">
    <property type="term" value="F:metal ion binding"/>
    <property type="evidence" value="ECO:0007669"/>
    <property type="project" value="UniProtKB-KW"/>
</dbReference>
<feature type="binding site" evidence="5">
    <location>
        <position position="324"/>
    </location>
    <ligand>
        <name>Ca(2+)</name>
        <dbReference type="ChEBI" id="CHEBI:29108"/>
    </ligand>
</feature>
<comment type="similarity">
    <text evidence="1">Belongs to the peptidase S45 family.</text>
</comment>
<organism evidence="7 8">
    <name type="scientific">Pelagihabitans pacificus</name>
    <dbReference type="NCBI Taxonomy" id="2696054"/>
    <lineage>
        <taxon>Bacteria</taxon>
        <taxon>Pseudomonadati</taxon>
        <taxon>Bacteroidota</taxon>
        <taxon>Flavobacteriia</taxon>
        <taxon>Flavobacteriales</taxon>
        <taxon>Flavobacteriaceae</taxon>
        <taxon>Pelagihabitans</taxon>
    </lineage>
</organism>
<dbReference type="PIRSF" id="PIRSF001227">
    <property type="entry name" value="Pen_acylase"/>
    <property type="match status" value="1"/>
</dbReference>
<dbReference type="PANTHER" id="PTHR34218:SF5">
    <property type="entry name" value="PENICILLIN ACYLASE FAMILY PROTEIN"/>
    <property type="match status" value="1"/>
</dbReference>
<evidence type="ECO:0000256" key="1">
    <source>
        <dbReference type="ARBA" id="ARBA00006586"/>
    </source>
</evidence>
<dbReference type="Gene3D" id="3.60.20.10">
    <property type="entry name" value="Glutamine Phosphoribosylpyrophosphate, subunit 1, domain 1"/>
    <property type="match status" value="1"/>
</dbReference>
<reference evidence="7" key="2">
    <citation type="submission" date="2020-03" db="EMBL/GenBank/DDBJ databases">
        <title>Flavobacteriaceae bacterium strain TP-CH-4, a member of the family Flavobacteriaceae isolated from a deep-sea seamount.</title>
        <authorList>
            <person name="Zhang D.-C."/>
        </authorList>
    </citation>
    <scope>NUCLEOTIDE SEQUENCE</scope>
    <source>
        <strain evidence="7">TP-CH-4</strain>
    </source>
</reference>
<dbReference type="InterPro" id="IPR014395">
    <property type="entry name" value="Pen/GL7ACA/AHL_acylase"/>
</dbReference>
<evidence type="ECO:0000256" key="6">
    <source>
        <dbReference type="SAM" id="Phobius"/>
    </source>
</evidence>
<keyword evidence="8" id="KW-1185">Reference proteome</keyword>
<dbReference type="PANTHER" id="PTHR34218">
    <property type="entry name" value="PEPTIDASE S45 PENICILLIN AMIDASE"/>
    <property type="match status" value="1"/>
</dbReference>